<comment type="similarity">
    <text evidence="1">Belongs to the sigma-70 factor family. ECF subfamily.</text>
</comment>
<dbReference type="InterPro" id="IPR036388">
    <property type="entry name" value="WH-like_DNA-bd_sf"/>
</dbReference>
<gene>
    <name evidence="9" type="ORF">OV079_21825</name>
</gene>
<keyword evidence="2" id="KW-0805">Transcription regulation</keyword>
<dbReference type="EMBL" id="JAPNKE010000002">
    <property type="protein sequence ID" value="MCY1008147.1"/>
    <property type="molecule type" value="Genomic_DNA"/>
</dbReference>
<dbReference type="PANTHER" id="PTHR43133">
    <property type="entry name" value="RNA POLYMERASE ECF-TYPE SIGMA FACTO"/>
    <property type="match status" value="1"/>
</dbReference>
<protein>
    <submittedName>
        <fullName evidence="9">Sigma-70 family RNA polymerase sigma factor</fullName>
    </submittedName>
</protein>
<organism evidence="9 10">
    <name type="scientific">Nannocystis pusilla</name>
    <dbReference type="NCBI Taxonomy" id="889268"/>
    <lineage>
        <taxon>Bacteria</taxon>
        <taxon>Pseudomonadati</taxon>
        <taxon>Myxococcota</taxon>
        <taxon>Polyangia</taxon>
        <taxon>Nannocystales</taxon>
        <taxon>Nannocystaceae</taxon>
        <taxon>Nannocystis</taxon>
    </lineage>
</organism>
<evidence type="ECO:0000259" key="8">
    <source>
        <dbReference type="Pfam" id="PF08281"/>
    </source>
</evidence>
<evidence type="ECO:0000256" key="4">
    <source>
        <dbReference type="ARBA" id="ARBA00023125"/>
    </source>
</evidence>
<evidence type="ECO:0000256" key="2">
    <source>
        <dbReference type="ARBA" id="ARBA00023015"/>
    </source>
</evidence>
<dbReference type="AlphaFoldDB" id="A0A9X3EPZ8"/>
<dbReference type="InterPro" id="IPR039425">
    <property type="entry name" value="RNA_pol_sigma-70-like"/>
</dbReference>
<dbReference type="PANTHER" id="PTHR43133:SF8">
    <property type="entry name" value="RNA POLYMERASE SIGMA FACTOR HI_1459-RELATED"/>
    <property type="match status" value="1"/>
</dbReference>
<evidence type="ECO:0000313" key="9">
    <source>
        <dbReference type="EMBL" id="MCY1008147.1"/>
    </source>
</evidence>
<dbReference type="InterPro" id="IPR013325">
    <property type="entry name" value="RNA_pol_sigma_r2"/>
</dbReference>
<dbReference type="Gene3D" id="1.10.10.10">
    <property type="entry name" value="Winged helix-like DNA-binding domain superfamily/Winged helix DNA-binding domain"/>
    <property type="match status" value="1"/>
</dbReference>
<dbReference type="Pfam" id="PF04542">
    <property type="entry name" value="Sigma70_r2"/>
    <property type="match status" value="1"/>
</dbReference>
<dbReference type="GO" id="GO:0016987">
    <property type="term" value="F:sigma factor activity"/>
    <property type="evidence" value="ECO:0007669"/>
    <property type="project" value="UniProtKB-KW"/>
</dbReference>
<reference evidence="9" key="1">
    <citation type="submission" date="2022-11" db="EMBL/GenBank/DDBJ databases">
        <title>Minimal conservation of predation-associated metabolite biosynthetic gene clusters underscores biosynthetic potential of Myxococcota including descriptions for ten novel species: Archangium lansinium sp. nov., Myxococcus landrumus sp. nov., Nannocystis bai.</title>
        <authorList>
            <person name="Ahearne A."/>
            <person name="Stevens C."/>
            <person name="Phillips K."/>
        </authorList>
    </citation>
    <scope>NUCLEOTIDE SEQUENCE</scope>
    <source>
        <strain evidence="9">Na p29</strain>
    </source>
</reference>
<keyword evidence="3" id="KW-0731">Sigma factor</keyword>
<evidence type="ECO:0000313" key="10">
    <source>
        <dbReference type="Proteomes" id="UP001150924"/>
    </source>
</evidence>
<dbReference type="InterPro" id="IPR007627">
    <property type="entry name" value="RNA_pol_sigma70_r2"/>
</dbReference>
<dbReference type="Pfam" id="PF08281">
    <property type="entry name" value="Sigma70_r4_2"/>
    <property type="match status" value="1"/>
</dbReference>
<evidence type="ECO:0000256" key="3">
    <source>
        <dbReference type="ARBA" id="ARBA00023082"/>
    </source>
</evidence>
<evidence type="ECO:0000259" key="7">
    <source>
        <dbReference type="Pfam" id="PF04542"/>
    </source>
</evidence>
<dbReference type="InterPro" id="IPR014284">
    <property type="entry name" value="RNA_pol_sigma-70_dom"/>
</dbReference>
<dbReference type="GO" id="GO:0006352">
    <property type="term" value="P:DNA-templated transcription initiation"/>
    <property type="evidence" value="ECO:0007669"/>
    <property type="project" value="InterPro"/>
</dbReference>
<evidence type="ECO:0000256" key="1">
    <source>
        <dbReference type="ARBA" id="ARBA00010641"/>
    </source>
</evidence>
<feature type="region of interest" description="Disordered" evidence="6">
    <location>
        <begin position="181"/>
        <end position="212"/>
    </location>
</feature>
<keyword evidence="10" id="KW-1185">Reference proteome</keyword>
<feature type="domain" description="RNA polymerase sigma-70 region 2" evidence="7">
    <location>
        <begin position="28"/>
        <end position="96"/>
    </location>
</feature>
<dbReference type="RefSeq" id="WP_267770792.1">
    <property type="nucleotide sequence ID" value="NZ_JAPNKE010000002.1"/>
</dbReference>
<sequence length="212" mass="22971">MPTSRPAPPVETLLALMQSGDLRALDHLARAYGERLLAVARRRCDLPEDAEDAVQQALLAAGAAMTGYRGEGSPLAWLSTLVTRTCWRLNRKATRTADVADVPCTCDDPAEVAERRELGATLGDALMTLSRTDRLAFLLAAEGCSSVEIAERFSLTHDAVRSRLKRARKVLRAALEARDTLPAPRRTASASPTKGTLPDDDLAQFFAPAPHR</sequence>
<comment type="caution">
    <text evidence="9">The sequence shown here is derived from an EMBL/GenBank/DDBJ whole genome shotgun (WGS) entry which is preliminary data.</text>
</comment>
<accession>A0A9X3EPZ8</accession>
<dbReference type="Proteomes" id="UP001150924">
    <property type="component" value="Unassembled WGS sequence"/>
</dbReference>
<name>A0A9X3EPZ8_9BACT</name>
<keyword evidence="4" id="KW-0238">DNA-binding</keyword>
<dbReference type="InterPro" id="IPR013249">
    <property type="entry name" value="RNA_pol_sigma70_r4_t2"/>
</dbReference>
<feature type="domain" description="RNA polymerase sigma factor 70 region 4 type 2" evidence="8">
    <location>
        <begin position="122"/>
        <end position="169"/>
    </location>
</feature>
<keyword evidence="5" id="KW-0804">Transcription</keyword>
<dbReference type="InterPro" id="IPR013324">
    <property type="entry name" value="RNA_pol_sigma_r3/r4-like"/>
</dbReference>
<evidence type="ECO:0000256" key="5">
    <source>
        <dbReference type="ARBA" id="ARBA00023163"/>
    </source>
</evidence>
<dbReference type="GO" id="GO:0003677">
    <property type="term" value="F:DNA binding"/>
    <property type="evidence" value="ECO:0007669"/>
    <property type="project" value="UniProtKB-KW"/>
</dbReference>
<proteinExistence type="inferred from homology"/>
<dbReference type="SUPFAM" id="SSF88659">
    <property type="entry name" value="Sigma3 and sigma4 domains of RNA polymerase sigma factors"/>
    <property type="match status" value="1"/>
</dbReference>
<dbReference type="NCBIfam" id="TIGR02937">
    <property type="entry name" value="sigma70-ECF"/>
    <property type="match status" value="1"/>
</dbReference>
<dbReference type="SUPFAM" id="SSF88946">
    <property type="entry name" value="Sigma2 domain of RNA polymerase sigma factors"/>
    <property type="match status" value="1"/>
</dbReference>
<dbReference type="Gene3D" id="1.10.1740.10">
    <property type="match status" value="1"/>
</dbReference>
<evidence type="ECO:0000256" key="6">
    <source>
        <dbReference type="SAM" id="MobiDB-lite"/>
    </source>
</evidence>